<accession>A0A1H0B5R5</accession>
<evidence type="ECO:0000313" key="3">
    <source>
        <dbReference type="Proteomes" id="UP000199370"/>
    </source>
</evidence>
<feature type="region of interest" description="Disordered" evidence="1">
    <location>
        <begin position="1"/>
        <end position="28"/>
    </location>
</feature>
<evidence type="ECO:0000256" key="1">
    <source>
        <dbReference type="SAM" id="MobiDB-lite"/>
    </source>
</evidence>
<dbReference type="STRING" id="996166.SAMN05192554_1347"/>
<name>A0A1H0B5R5_9EURY</name>
<protein>
    <submittedName>
        <fullName evidence="2">Uncharacterized protein</fullName>
    </submittedName>
</protein>
<reference evidence="2 3" key="1">
    <citation type="submission" date="2016-10" db="EMBL/GenBank/DDBJ databases">
        <authorList>
            <person name="de Groot N.N."/>
        </authorList>
    </citation>
    <scope>NUCLEOTIDE SEQUENCE [LARGE SCALE GENOMIC DNA]</scope>
    <source>
        <strain evidence="3">EB21,IBRC-M 10013,KCTC 4048</strain>
    </source>
</reference>
<dbReference type="AlphaFoldDB" id="A0A1H0B5R5"/>
<gene>
    <name evidence="2" type="ORF">SAMN05192554_1347</name>
</gene>
<evidence type="ECO:0000313" key="2">
    <source>
        <dbReference type="EMBL" id="SDN41007.1"/>
    </source>
</evidence>
<dbReference type="RefSeq" id="WP_139172396.1">
    <property type="nucleotide sequence ID" value="NZ_FNIA01000034.1"/>
</dbReference>
<dbReference type="Proteomes" id="UP000199370">
    <property type="component" value="Unassembled WGS sequence"/>
</dbReference>
<dbReference type="EMBL" id="FNIA01000034">
    <property type="protein sequence ID" value="SDN41007.1"/>
    <property type="molecule type" value="Genomic_DNA"/>
</dbReference>
<proteinExistence type="predicted"/>
<keyword evidence="3" id="KW-1185">Reference proteome</keyword>
<sequence length="85" mass="10088">MSKQGPPSERGQEMDRQQQYGARPIELDRGDEGQHQLRWVVVEHPDQSFLLHEDDYILDSHFNPEFDIWEVLIRLEPGIEEEETD</sequence>
<organism evidence="2 3">
    <name type="scientific">Haloarchaeobius iranensis</name>
    <dbReference type="NCBI Taxonomy" id="996166"/>
    <lineage>
        <taxon>Archaea</taxon>
        <taxon>Methanobacteriati</taxon>
        <taxon>Methanobacteriota</taxon>
        <taxon>Stenosarchaea group</taxon>
        <taxon>Halobacteria</taxon>
        <taxon>Halobacteriales</taxon>
        <taxon>Halorubellaceae</taxon>
        <taxon>Haloarchaeobius</taxon>
    </lineage>
</organism>
<dbReference type="OrthoDB" id="260534at2157"/>